<dbReference type="AlphaFoldDB" id="A0A7W7F8N8"/>
<organism evidence="6 7">
    <name type="scientific">Sphingosinicella soli</name>
    <dbReference type="NCBI Taxonomy" id="333708"/>
    <lineage>
        <taxon>Bacteria</taxon>
        <taxon>Pseudomonadati</taxon>
        <taxon>Pseudomonadota</taxon>
        <taxon>Alphaproteobacteria</taxon>
        <taxon>Sphingomonadales</taxon>
        <taxon>Sphingosinicellaceae</taxon>
        <taxon>Sphingosinicella</taxon>
    </lineage>
</organism>
<keyword evidence="7" id="KW-1185">Reference proteome</keyword>
<reference evidence="6 7" key="1">
    <citation type="submission" date="2020-08" db="EMBL/GenBank/DDBJ databases">
        <title>Genomic Encyclopedia of Type Strains, Phase IV (KMG-IV): sequencing the most valuable type-strain genomes for metagenomic binning, comparative biology and taxonomic classification.</title>
        <authorList>
            <person name="Goeker M."/>
        </authorList>
    </citation>
    <scope>NUCLEOTIDE SEQUENCE [LARGE SCALE GENOMIC DNA]</scope>
    <source>
        <strain evidence="6 7">DSM 17328</strain>
    </source>
</reference>
<name>A0A7W7F8N8_9SPHN</name>
<gene>
    <name evidence="6" type="ORF">GGQ98_003503</name>
</gene>
<dbReference type="EC" id="2.3.1.51" evidence="6"/>
<keyword evidence="4" id="KW-0472">Membrane</keyword>
<protein>
    <submittedName>
        <fullName evidence="6">1-acyl-sn-glycerol-3-phosphate acyltransferase</fullName>
        <ecNumber evidence="6">2.3.1.51</ecNumber>
    </submittedName>
</protein>
<dbReference type="InterPro" id="IPR002123">
    <property type="entry name" value="Plipid/glycerol_acylTrfase"/>
</dbReference>
<dbReference type="PANTHER" id="PTHR10434:SF40">
    <property type="entry name" value="1-ACYL-SN-GLYCEROL-3-PHOSPHATE ACYLTRANSFERASE"/>
    <property type="match status" value="1"/>
</dbReference>
<evidence type="ECO:0000256" key="2">
    <source>
        <dbReference type="ARBA" id="ARBA00022679"/>
    </source>
</evidence>
<evidence type="ECO:0000313" key="7">
    <source>
        <dbReference type="Proteomes" id="UP000566324"/>
    </source>
</evidence>
<dbReference type="SMART" id="SM00563">
    <property type="entry name" value="PlsC"/>
    <property type="match status" value="1"/>
</dbReference>
<evidence type="ECO:0000256" key="4">
    <source>
        <dbReference type="SAM" id="Phobius"/>
    </source>
</evidence>
<dbReference type="CDD" id="cd07989">
    <property type="entry name" value="LPLAT_AGPAT-like"/>
    <property type="match status" value="1"/>
</dbReference>
<comment type="caution">
    <text evidence="6">The sequence shown here is derived from an EMBL/GenBank/DDBJ whole genome shotgun (WGS) entry which is preliminary data.</text>
</comment>
<feature type="domain" description="Phospholipid/glycerol acyltransferase" evidence="5">
    <location>
        <begin position="69"/>
        <end position="183"/>
    </location>
</feature>
<dbReference type="RefSeq" id="WP_184071811.1">
    <property type="nucleotide sequence ID" value="NZ_JACHNZ010000062.1"/>
</dbReference>
<sequence>MIVLRSLAFALVFYVVGALLVIVAGLQALVSRRAAHDGARRWSAFFLWSSSRIAGVRLKVVGTQPQGPVIVAMKHQSAYETMAAPRLFRWPAVVMKAELMQIPVWGWVARRHGSIPVDREASGSAMRTMLRVAEQAVAEGREIVIFPEGTRTPVGEAPPLKPGVAGLYRLMKLPVVPVALDSGTLWPRRGFWKHPGTITMRFGETIPAGLDRKTFEARLHAAINEVP</sequence>
<dbReference type="GO" id="GO:0003841">
    <property type="term" value="F:1-acylglycerol-3-phosphate O-acyltransferase activity"/>
    <property type="evidence" value="ECO:0007669"/>
    <property type="project" value="UniProtKB-EC"/>
</dbReference>
<evidence type="ECO:0000259" key="5">
    <source>
        <dbReference type="SMART" id="SM00563"/>
    </source>
</evidence>
<keyword evidence="4" id="KW-1133">Transmembrane helix</keyword>
<evidence type="ECO:0000256" key="3">
    <source>
        <dbReference type="ARBA" id="ARBA00023315"/>
    </source>
</evidence>
<evidence type="ECO:0000256" key="1">
    <source>
        <dbReference type="ARBA" id="ARBA00005189"/>
    </source>
</evidence>
<dbReference type="PANTHER" id="PTHR10434">
    <property type="entry name" value="1-ACYL-SN-GLYCEROL-3-PHOSPHATE ACYLTRANSFERASE"/>
    <property type="match status" value="1"/>
</dbReference>
<proteinExistence type="predicted"/>
<comment type="pathway">
    <text evidence="1">Lipid metabolism.</text>
</comment>
<dbReference type="EMBL" id="JACHNZ010000062">
    <property type="protein sequence ID" value="MBB4633847.1"/>
    <property type="molecule type" value="Genomic_DNA"/>
</dbReference>
<dbReference type="GO" id="GO:0006654">
    <property type="term" value="P:phosphatidic acid biosynthetic process"/>
    <property type="evidence" value="ECO:0007669"/>
    <property type="project" value="TreeGrafter"/>
</dbReference>
<keyword evidence="3 6" id="KW-0012">Acyltransferase</keyword>
<feature type="transmembrane region" description="Helical" evidence="4">
    <location>
        <begin position="6"/>
        <end position="30"/>
    </location>
</feature>
<dbReference type="Proteomes" id="UP000566324">
    <property type="component" value="Unassembled WGS sequence"/>
</dbReference>
<dbReference type="SUPFAM" id="SSF69593">
    <property type="entry name" value="Glycerol-3-phosphate (1)-acyltransferase"/>
    <property type="match status" value="1"/>
</dbReference>
<dbReference type="Pfam" id="PF01553">
    <property type="entry name" value="Acyltransferase"/>
    <property type="match status" value="1"/>
</dbReference>
<accession>A0A7W7F8N8</accession>
<keyword evidence="4" id="KW-0812">Transmembrane</keyword>
<keyword evidence="2 6" id="KW-0808">Transferase</keyword>
<evidence type="ECO:0000313" key="6">
    <source>
        <dbReference type="EMBL" id="MBB4633847.1"/>
    </source>
</evidence>